<feature type="domain" description="RNA-binding S4" evidence="9">
    <location>
        <begin position="45"/>
        <end position="106"/>
    </location>
</feature>
<evidence type="ECO:0000256" key="2">
    <source>
        <dbReference type="ARBA" id="ARBA00022552"/>
    </source>
</evidence>
<organism evidence="10 11">
    <name type="scientific">Lysobacter brunescens</name>
    <dbReference type="NCBI Taxonomy" id="262323"/>
    <lineage>
        <taxon>Bacteria</taxon>
        <taxon>Pseudomonadati</taxon>
        <taxon>Pseudomonadota</taxon>
        <taxon>Gammaproteobacteria</taxon>
        <taxon>Lysobacterales</taxon>
        <taxon>Lysobacteraceae</taxon>
        <taxon>Lysobacter</taxon>
    </lineage>
</organism>
<sequence>MDEGARRARGAGAAEAGTARTCAGTGARDAAEEEKALTAARGPRYGIARVLSKRGVCSRTQAAEWVRAGRVSVGGRVVRDPEFPTTLDRDDIRVDGVPLRAAAPLVLMLNKPRGLVTTASDERGRDTVYRCFDGATVDGAPLPWIAPVGRLDKASEGLLLFSSDPAWAARITDPATGPSKTYHVQIDRIPDEALLAALQAGVEFDGERLSAVSARLLRSGERNAWLEIVLDEGRNRQIRRLLDAFDVATLRLLRVAIGGLQLGTLAKGAWRPLGAEDLMAIGSDFGLN</sequence>
<keyword evidence="6" id="KW-0694">RNA-binding</keyword>
<dbReference type="InterPro" id="IPR020094">
    <property type="entry name" value="TruA/RsuA/RluB/E/F_N"/>
</dbReference>
<evidence type="ECO:0000256" key="4">
    <source>
        <dbReference type="ARBA" id="ARBA00036390"/>
    </source>
</evidence>
<dbReference type="InterPro" id="IPR020103">
    <property type="entry name" value="PsdUridine_synth_cat_dom_sf"/>
</dbReference>
<dbReference type="SUPFAM" id="SSF55120">
    <property type="entry name" value="Pseudouridine synthase"/>
    <property type="match status" value="1"/>
</dbReference>
<dbReference type="Gene3D" id="3.30.70.1560">
    <property type="entry name" value="Alpha-L RNA-binding motif"/>
    <property type="match status" value="1"/>
</dbReference>
<dbReference type="InterPro" id="IPR036986">
    <property type="entry name" value="S4_RNA-bd_sf"/>
</dbReference>
<dbReference type="PROSITE" id="PS01149">
    <property type="entry name" value="PSI_RSU"/>
    <property type="match status" value="1"/>
</dbReference>
<keyword evidence="11" id="KW-1185">Reference proteome</keyword>
<evidence type="ECO:0000256" key="8">
    <source>
        <dbReference type="SAM" id="MobiDB-lite"/>
    </source>
</evidence>
<keyword evidence="2" id="KW-0698">rRNA processing</keyword>
<dbReference type="InterPro" id="IPR050343">
    <property type="entry name" value="RsuA_PseudoU_synthase"/>
</dbReference>
<dbReference type="CDD" id="cd00165">
    <property type="entry name" value="S4"/>
    <property type="match status" value="1"/>
</dbReference>
<evidence type="ECO:0000259" key="9">
    <source>
        <dbReference type="SMART" id="SM00363"/>
    </source>
</evidence>
<dbReference type="Proteomes" id="UP001597110">
    <property type="component" value="Unassembled WGS sequence"/>
</dbReference>
<dbReference type="Pfam" id="PF01479">
    <property type="entry name" value="S4"/>
    <property type="match status" value="1"/>
</dbReference>
<dbReference type="Gene3D" id="3.30.70.580">
    <property type="entry name" value="Pseudouridine synthase I, catalytic domain, N-terminal subdomain"/>
    <property type="match status" value="1"/>
</dbReference>
<dbReference type="CDD" id="cd02870">
    <property type="entry name" value="PseudoU_synth_RsuA_like"/>
    <property type="match status" value="1"/>
</dbReference>
<protein>
    <recommendedName>
        <fullName evidence="7">Pseudouridine synthase</fullName>
        <ecNumber evidence="7">5.4.99.-</ecNumber>
    </recommendedName>
</protein>
<evidence type="ECO:0000256" key="5">
    <source>
        <dbReference type="ARBA" id="ARBA00036535"/>
    </source>
</evidence>
<dbReference type="Pfam" id="PF00849">
    <property type="entry name" value="PseudoU_synth_2"/>
    <property type="match status" value="1"/>
</dbReference>
<dbReference type="InterPro" id="IPR002942">
    <property type="entry name" value="S4_RNA-bd"/>
</dbReference>
<dbReference type="InterPro" id="IPR018496">
    <property type="entry name" value="PsdUridine_synth_RsuA/RluB_CS"/>
</dbReference>
<evidence type="ECO:0000256" key="7">
    <source>
        <dbReference type="RuleBase" id="RU003887"/>
    </source>
</evidence>
<dbReference type="RefSeq" id="WP_386824087.1">
    <property type="nucleotide sequence ID" value="NZ_JBHTIF010000001.1"/>
</dbReference>
<feature type="region of interest" description="Disordered" evidence="8">
    <location>
        <begin position="1"/>
        <end position="28"/>
    </location>
</feature>
<proteinExistence type="inferred from homology"/>
<dbReference type="Gene3D" id="3.10.290.10">
    <property type="entry name" value="RNA-binding S4 domain"/>
    <property type="match status" value="1"/>
</dbReference>
<dbReference type="InterPro" id="IPR042092">
    <property type="entry name" value="PsdUridine_s_RsuA/RluB/E/F_cat"/>
</dbReference>
<evidence type="ECO:0000256" key="3">
    <source>
        <dbReference type="ARBA" id="ARBA00023235"/>
    </source>
</evidence>
<feature type="compositionally biased region" description="Low complexity" evidence="8">
    <location>
        <begin position="10"/>
        <end position="28"/>
    </location>
</feature>
<dbReference type="EC" id="5.4.99.-" evidence="7"/>
<dbReference type="InterPro" id="IPR000748">
    <property type="entry name" value="PsdUridine_synth_RsuA/RluB/E/F"/>
</dbReference>
<dbReference type="SMART" id="SM00363">
    <property type="entry name" value="S4"/>
    <property type="match status" value="1"/>
</dbReference>
<evidence type="ECO:0000313" key="11">
    <source>
        <dbReference type="Proteomes" id="UP001597110"/>
    </source>
</evidence>
<gene>
    <name evidence="10" type="ORF">ACFQ0E_08270</name>
</gene>
<dbReference type="PANTHER" id="PTHR47683">
    <property type="entry name" value="PSEUDOURIDINE SYNTHASE FAMILY PROTEIN-RELATED"/>
    <property type="match status" value="1"/>
</dbReference>
<keyword evidence="3 7" id="KW-0413">Isomerase</keyword>
<dbReference type="GO" id="GO:0016853">
    <property type="term" value="F:isomerase activity"/>
    <property type="evidence" value="ECO:0007669"/>
    <property type="project" value="UniProtKB-KW"/>
</dbReference>
<dbReference type="EMBL" id="JBHTIF010000001">
    <property type="protein sequence ID" value="MFD0725592.1"/>
    <property type="molecule type" value="Genomic_DNA"/>
</dbReference>
<comment type="catalytic activity">
    <reaction evidence="5">
        <text>uridine(2604) in 23S rRNA = pseudouridine(2604) in 23S rRNA</text>
        <dbReference type="Rhea" id="RHEA:38875"/>
        <dbReference type="Rhea" id="RHEA-COMP:10093"/>
        <dbReference type="Rhea" id="RHEA-COMP:10094"/>
        <dbReference type="ChEBI" id="CHEBI:65314"/>
        <dbReference type="ChEBI" id="CHEBI:65315"/>
        <dbReference type="EC" id="5.4.99.21"/>
    </reaction>
</comment>
<comment type="catalytic activity">
    <reaction evidence="4">
        <text>uridine(35) in tRNA(Tyr) = pseudouridine(35) in tRNA(Tyr)</text>
        <dbReference type="Rhea" id="RHEA:60556"/>
        <dbReference type="Rhea" id="RHEA-COMP:15607"/>
        <dbReference type="Rhea" id="RHEA-COMP:15608"/>
        <dbReference type="ChEBI" id="CHEBI:65314"/>
        <dbReference type="ChEBI" id="CHEBI:65315"/>
    </reaction>
</comment>
<dbReference type="PANTHER" id="PTHR47683:SF2">
    <property type="entry name" value="RNA-BINDING S4 DOMAIN-CONTAINING PROTEIN"/>
    <property type="match status" value="1"/>
</dbReference>
<dbReference type="SUPFAM" id="SSF55174">
    <property type="entry name" value="Alpha-L RNA-binding motif"/>
    <property type="match status" value="1"/>
</dbReference>
<evidence type="ECO:0000256" key="1">
    <source>
        <dbReference type="ARBA" id="ARBA00008348"/>
    </source>
</evidence>
<dbReference type="NCBIfam" id="TIGR00093">
    <property type="entry name" value="pseudouridine synthase"/>
    <property type="match status" value="1"/>
</dbReference>
<dbReference type="InterPro" id="IPR006145">
    <property type="entry name" value="PsdUridine_synth_RsuA/RluA"/>
</dbReference>
<comment type="caution">
    <text evidence="10">The sequence shown here is derived from an EMBL/GenBank/DDBJ whole genome shotgun (WGS) entry which is preliminary data.</text>
</comment>
<evidence type="ECO:0000313" key="10">
    <source>
        <dbReference type="EMBL" id="MFD0725592.1"/>
    </source>
</evidence>
<accession>A0ABW2YCZ2</accession>
<evidence type="ECO:0000256" key="6">
    <source>
        <dbReference type="PROSITE-ProRule" id="PRU00182"/>
    </source>
</evidence>
<name>A0ABW2YCZ2_9GAMM</name>
<dbReference type="PROSITE" id="PS50889">
    <property type="entry name" value="S4"/>
    <property type="match status" value="1"/>
</dbReference>
<reference evidence="11" key="1">
    <citation type="journal article" date="2019" name="Int. J. Syst. Evol. Microbiol.">
        <title>The Global Catalogue of Microorganisms (GCM) 10K type strain sequencing project: providing services to taxonomists for standard genome sequencing and annotation.</title>
        <authorList>
            <consortium name="The Broad Institute Genomics Platform"/>
            <consortium name="The Broad Institute Genome Sequencing Center for Infectious Disease"/>
            <person name="Wu L."/>
            <person name="Ma J."/>
        </authorList>
    </citation>
    <scope>NUCLEOTIDE SEQUENCE [LARGE SCALE GENOMIC DNA]</scope>
    <source>
        <strain evidence="11">CCUG 55585</strain>
    </source>
</reference>
<comment type="similarity">
    <text evidence="1 7">Belongs to the pseudouridine synthase RsuA family.</text>
</comment>